<feature type="coiled-coil region" evidence="10">
    <location>
        <begin position="212"/>
        <end position="277"/>
    </location>
</feature>
<evidence type="ECO:0000256" key="7">
    <source>
        <dbReference type="ARBA" id="ARBA00022833"/>
    </source>
</evidence>
<dbReference type="EMBL" id="SBIQ01000049">
    <property type="protein sequence ID" value="KAF7683817.1"/>
    <property type="molecule type" value="Genomic_DNA"/>
</dbReference>
<evidence type="ECO:0000256" key="3">
    <source>
        <dbReference type="ARBA" id="ARBA00004286"/>
    </source>
</evidence>
<dbReference type="InterPro" id="IPR038729">
    <property type="entry name" value="Rad50/SbcC_AAA"/>
</dbReference>
<feature type="coiled-coil region" evidence="10">
    <location>
        <begin position="698"/>
        <end position="755"/>
    </location>
</feature>
<gene>
    <name evidence="12" type="primary">RAD50</name>
    <name evidence="12" type="ORF">TCON_0980</name>
</gene>
<feature type="coiled-coil region" evidence="10">
    <location>
        <begin position="795"/>
        <end position="892"/>
    </location>
</feature>
<dbReference type="Proteomes" id="UP001516464">
    <property type="component" value="Unassembled WGS sequence"/>
</dbReference>
<comment type="similarity">
    <text evidence="4">Belongs to the SMC family. RAD50 subfamily.</text>
</comment>
<evidence type="ECO:0000256" key="2">
    <source>
        <dbReference type="ARBA" id="ARBA00004123"/>
    </source>
</evidence>
<feature type="coiled-coil region" evidence="10">
    <location>
        <begin position="327"/>
        <end position="425"/>
    </location>
</feature>
<accession>A0ABQ7I088</accession>
<keyword evidence="8" id="KW-0539">Nucleus</keyword>
<keyword evidence="6" id="KW-0479">Metal-binding</keyword>
<dbReference type="PANTHER" id="PTHR18867">
    <property type="entry name" value="RAD50"/>
    <property type="match status" value="1"/>
</dbReference>
<name>A0ABQ7I088_9MICR</name>
<protein>
    <submittedName>
        <fullName evidence="12">DNA repair protein RAD50</fullName>
    </submittedName>
</protein>
<dbReference type="PANTHER" id="PTHR18867:SF12">
    <property type="entry name" value="DNA REPAIR PROTEIN RAD50"/>
    <property type="match status" value="1"/>
</dbReference>
<keyword evidence="10" id="KW-0175">Coiled coil</keyword>
<dbReference type="Gene3D" id="3.40.50.300">
    <property type="entry name" value="P-loop containing nucleotide triphosphate hydrolases"/>
    <property type="match status" value="2"/>
</dbReference>
<keyword evidence="13" id="KW-1185">Reference proteome</keyword>
<evidence type="ECO:0000256" key="9">
    <source>
        <dbReference type="ARBA" id="ARBA00049360"/>
    </source>
</evidence>
<dbReference type="Pfam" id="PF13476">
    <property type="entry name" value="AAA_23"/>
    <property type="match status" value="1"/>
</dbReference>
<comment type="cofactor">
    <cofactor evidence="1">
        <name>Zn(2+)</name>
        <dbReference type="ChEBI" id="CHEBI:29105"/>
    </cofactor>
</comment>
<evidence type="ECO:0000256" key="1">
    <source>
        <dbReference type="ARBA" id="ARBA00001947"/>
    </source>
</evidence>
<comment type="catalytic activity">
    <reaction evidence="9">
        <text>ATP + H2O = ADP + phosphate + H(+)</text>
        <dbReference type="Rhea" id="RHEA:13065"/>
        <dbReference type="ChEBI" id="CHEBI:15377"/>
        <dbReference type="ChEBI" id="CHEBI:15378"/>
        <dbReference type="ChEBI" id="CHEBI:30616"/>
        <dbReference type="ChEBI" id="CHEBI:43474"/>
        <dbReference type="ChEBI" id="CHEBI:456216"/>
    </reaction>
</comment>
<evidence type="ECO:0000256" key="8">
    <source>
        <dbReference type="ARBA" id="ARBA00023242"/>
    </source>
</evidence>
<evidence type="ECO:0000256" key="4">
    <source>
        <dbReference type="ARBA" id="ARBA00009439"/>
    </source>
</evidence>
<evidence type="ECO:0000256" key="10">
    <source>
        <dbReference type="SAM" id="Coils"/>
    </source>
</evidence>
<keyword evidence="5" id="KW-0158">Chromosome</keyword>
<sequence>MSTFDKLMIRGIRSFNPTIPNTLQLYTPLTLIVGPNGSGKTTIIECLKYITTGNLPPNTRGGAFIYDPKIAREPEVKAQIKLRLTTREKETIVCTRSLQLTQRKNRLEQKTLETLLWKINSRGEQVSISSRCADMDAELPYYLGVSSAMLEHVIFCHQEDSNWPLGEPGCVKKKLDDVFASSKYARALDVLRSERKELSASLRVKRVELDYLVQARAKRQSLARKINELEEAIAERNKRIESLDCEIKRIFGLEGELKDIIVNVIKLEEEIQALKNESEGIQFYLSQCSNQNINSDEIKKVEEEKSINEVINKLKKELIEDGIIAEMENKRNKYIKYKNSIGKMKENEEKRLRLIKEINENLKEYEIAVRGVQTGGKLELKALRMESEKRMEEIKKEIKEKNDDLILYNEKINKLMKEKLEIEHEMEHIDFKLSINICEDKISNSIDEIQTKLKIKKDLLNKALMSFEKQLRYQQMKKRKEEIGEISDVDITELRTEKETLEIKRNEIKSWKLFYKEEIKKVNDLNIELGLSHFEEVSLEKVENLDEINDIIAASSNAHLIYKNFQKMGIKKNECPLCKKGFCGAEKSEFFNRLENIILKIPETKKEAIIKKEKIESKIKRNELLNTRNKIIRSINTGLFGISEKDHESLYQAIFNYEKLLIEQLDLCNENLLKKTLLMQELKNINEGLKKDVIIYDSDKIRKEISELEDKLKKKRLIEEHNELKETKKNLEEKYKNIESNYKNYIDRRDELRSVLAKMMETQMRTKTKSQIYYNNIFQNMKELKNIEIISIEPIEFDEEEYENIKKINNEIKERLSFYIFELNKIEGIKLKIQEINKKKEKETQHVILNNKIEELKKTNKYGPSNLLKQKLDKLQEKKNSLENMKSVLLGENKQMKTTLLTYKNEMESDYKEDNYKSKYIECKTMEICLDDLDKCIKVLDRSIIEFHSNKINELNKTLKDLWTGTYKGNDIDWIELRSESEGNKMYNYRIVMVKNGIELDMRGRCSAGQKVIASILFRLALCETFSINCNIMALDEPTTNLDRENIESLAHTLNQIINERKNNFQLIVITHDEEFVQMMGVSGCEYFYRLERDENGDSIIERHNIG</sequence>
<comment type="subcellular location">
    <subcellularLocation>
        <location evidence="3">Chromosome</location>
    </subcellularLocation>
    <subcellularLocation>
        <location evidence="2">Nucleus</location>
    </subcellularLocation>
</comment>
<comment type="caution">
    <text evidence="12">The sequence shown here is derived from an EMBL/GenBank/DDBJ whole genome shotgun (WGS) entry which is preliminary data.</text>
</comment>
<proteinExistence type="inferred from homology"/>
<evidence type="ECO:0000259" key="11">
    <source>
        <dbReference type="Pfam" id="PF13476"/>
    </source>
</evidence>
<dbReference type="SUPFAM" id="SSF52540">
    <property type="entry name" value="P-loop containing nucleoside triphosphate hydrolases"/>
    <property type="match status" value="2"/>
</dbReference>
<evidence type="ECO:0000256" key="6">
    <source>
        <dbReference type="ARBA" id="ARBA00022723"/>
    </source>
</evidence>
<reference evidence="12 13" key="1">
    <citation type="submission" date="2019-01" db="EMBL/GenBank/DDBJ databases">
        <title>Genomes sequencing and comparative genomics of infectious freshwater microsporidia, Cucumispora dikerogammari and Thelohania contejeani.</title>
        <authorList>
            <person name="Cormier A."/>
            <person name="Giraud I."/>
            <person name="Wattier R."/>
            <person name="Teixeira M."/>
            <person name="Grandjean F."/>
            <person name="Rigaud T."/>
            <person name="Cordaux R."/>
        </authorList>
    </citation>
    <scope>NUCLEOTIDE SEQUENCE [LARGE SCALE GENOMIC DNA]</scope>
    <source>
        <strain evidence="12">T1</strain>
        <tissue evidence="12">Spores</tissue>
    </source>
</reference>
<organism evidence="12 13">
    <name type="scientific">Astathelohania contejeani</name>
    <dbReference type="NCBI Taxonomy" id="164912"/>
    <lineage>
        <taxon>Eukaryota</taxon>
        <taxon>Fungi</taxon>
        <taxon>Fungi incertae sedis</taxon>
        <taxon>Microsporidia</taxon>
        <taxon>Astathelohaniidae</taxon>
        <taxon>Astathelohania</taxon>
    </lineage>
</organism>
<evidence type="ECO:0000313" key="12">
    <source>
        <dbReference type="EMBL" id="KAF7683817.1"/>
    </source>
</evidence>
<evidence type="ECO:0000313" key="13">
    <source>
        <dbReference type="Proteomes" id="UP001516464"/>
    </source>
</evidence>
<keyword evidence="7" id="KW-0862">Zinc</keyword>
<feature type="domain" description="Rad50/SbcC-type AAA" evidence="11">
    <location>
        <begin position="6"/>
        <end position="241"/>
    </location>
</feature>
<evidence type="ECO:0000256" key="5">
    <source>
        <dbReference type="ARBA" id="ARBA00022454"/>
    </source>
</evidence>
<dbReference type="InterPro" id="IPR027417">
    <property type="entry name" value="P-loop_NTPase"/>
</dbReference>